<sequence>MPNIIVFVDKLSNVLFTQCLYYRFNKRFYPKSDLMKLTLIENRIRILTANYF</sequence>
<dbReference type="Proteomes" id="UP000692954">
    <property type="component" value="Unassembled WGS sequence"/>
</dbReference>
<reference evidence="1" key="1">
    <citation type="submission" date="2021-01" db="EMBL/GenBank/DDBJ databases">
        <authorList>
            <consortium name="Genoscope - CEA"/>
            <person name="William W."/>
        </authorList>
    </citation>
    <scope>NUCLEOTIDE SEQUENCE</scope>
</reference>
<keyword evidence="2" id="KW-1185">Reference proteome</keyword>
<name>A0A8S1LJ71_9CILI</name>
<gene>
    <name evidence="1" type="ORF">PSON_ATCC_30995.1.T0230275</name>
</gene>
<evidence type="ECO:0000313" key="2">
    <source>
        <dbReference type="Proteomes" id="UP000692954"/>
    </source>
</evidence>
<organism evidence="1 2">
    <name type="scientific">Paramecium sonneborni</name>
    <dbReference type="NCBI Taxonomy" id="65129"/>
    <lineage>
        <taxon>Eukaryota</taxon>
        <taxon>Sar</taxon>
        <taxon>Alveolata</taxon>
        <taxon>Ciliophora</taxon>
        <taxon>Intramacronucleata</taxon>
        <taxon>Oligohymenophorea</taxon>
        <taxon>Peniculida</taxon>
        <taxon>Parameciidae</taxon>
        <taxon>Paramecium</taxon>
    </lineage>
</organism>
<dbReference type="AlphaFoldDB" id="A0A8S1LJ71"/>
<accession>A0A8S1LJ71</accession>
<evidence type="ECO:0000313" key="1">
    <source>
        <dbReference type="EMBL" id="CAD8067907.1"/>
    </source>
</evidence>
<protein>
    <submittedName>
        <fullName evidence="1">Uncharacterized protein</fullName>
    </submittedName>
</protein>
<comment type="caution">
    <text evidence="1">The sequence shown here is derived from an EMBL/GenBank/DDBJ whole genome shotgun (WGS) entry which is preliminary data.</text>
</comment>
<proteinExistence type="predicted"/>
<dbReference type="EMBL" id="CAJJDN010000023">
    <property type="protein sequence ID" value="CAD8067907.1"/>
    <property type="molecule type" value="Genomic_DNA"/>
</dbReference>